<dbReference type="InterPro" id="IPR036263">
    <property type="entry name" value="Chorismate_II_sf"/>
</dbReference>
<evidence type="ECO:0000256" key="2">
    <source>
        <dbReference type="ARBA" id="ARBA00012404"/>
    </source>
</evidence>
<dbReference type="PANTHER" id="PTHR21145:SF12">
    <property type="entry name" value="CHORISMATE MUTASE"/>
    <property type="match status" value="1"/>
</dbReference>
<accession>A0ABN9V5S8</accession>
<evidence type="ECO:0000313" key="6">
    <source>
        <dbReference type="Proteomes" id="UP001189429"/>
    </source>
</evidence>
<dbReference type="PROSITE" id="PS51169">
    <property type="entry name" value="CHORISMATE_MUT_3"/>
    <property type="match status" value="1"/>
</dbReference>
<dbReference type="InterPro" id="IPR008238">
    <property type="entry name" value="Chorismate_mutase_AroQ_euk"/>
</dbReference>
<proteinExistence type="predicted"/>
<dbReference type="EMBL" id="CAUYUJ010016649">
    <property type="protein sequence ID" value="CAK0867477.1"/>
    <property type="molecule type" value="Genomic_DNA"/>
</dbReference>
<sequence length="322" mass="35955">MSSHDSINGHWAQRPCDIPVYSHAQYRRDGKSCTLGDTEGNELRRQCIIELTWDKLPDDIDSDEICPKQPCYNKDGTEKYFKETFYRIYNQRHAQRTFPAASVNKGMACDLAAFLSGGWSISKCRFGVLPRCLVFVYGVESLDSARINRRLLDIYRRSIVPTLCEEGDDGNYGSTSVQDVHCVQTMATRIYFGLFVAESKFRSETEKATRLIKARDREGLMAFITKPEVEKRNVQRVVLKVPPRRPPRSVPPGPELLESVLESVLVVESVLESMCWSERESGAAWSRPPGGGVGELVDAGADVLGGAGVGSRLVQASWGRGR</sequence>
<evidence type="ECO:0000256" key="3">
    <source>
        <dbReference type="ARBA" id="ARBA00022490"/>
    </source>
</evidence>
<name>A0ABN9V5S8_9DINO</name>
<keyword evidence="6" id="KW-1185">Reference proteome</keyword>
<comment type="subcellular location">
    <subcellularLocation>
        <location evidence="1">Cytoplasm</location>
    </subcellularLocation>
</comment>
<dbReference type="InterPro" id="IPR037039">
    <property type="entry name" value="CM_AroQ_sf_eucaryotic"/>
</dbReference>
<keyword evidence="3" id="KW-0963">Cytoplasm</keyword>
<evidence type="ECO:0000256" key="4">
    <source>
        <dbReference type="ARBA" id="ARBA00023235"/>
    </source>
</evidence>
<dbReference type="Gene3D" id="1.10.590.10">
    <property type="entry name" value="Chorismate mutase, AroQ class superfamily, eukaryotic"/>
    <property type="match status" value="1"/>
</dbReference>
<dbReference type="EC" id="5.4.99.5" evidence="2"/>
<gene>
    <name evidence="5" type="ORF">PCOR1329_LOCUS54405</name>
</gene>
<evidence type="ECO:0000313" key="5">
    <source>
        <dbReference type="EMBL" id="CAK0867477.1"/>
    </source>
</evidence>
<comment type="caution">
    <text evidence="5">The sequence shown here is derived from an EMBL/GenBank/DDBJ whole genome shotgun (WGS) entry which is preliminary data.</text>
</comment>
<protein>
    <recommendedName>
        <fullName evidence="2">chorismate mutase</fullName>
        <ecNumber evidence="2">5.4.99.5</ecNumber>
    </recommendedName>
</protein>
<reference evidence="5" key="1">
    <citation type="submission" date="2023-10" db="EMBL/GenBank/DDBJ databases">
        <authorList>
            <person name="Chen Y."/>
            <person name="Shah S."/>
            <person name="Dougan E. K."/>
            <person name="Thang M."/>
            <person name="Chan C."/>
        </authorList>
    </citation>
    <scope>NUCLEOTIDE SEQUENCE [LARGE SCALE GENOMIC DNA]</scope>
</reference>
<keyword evidence="4" id="KW-0413">Isomerase</keyword>
<organism evidence="5 6">
    <name type="scientific">Prorocentrum cordatum</name>
    <dbReference type="NCBI Taxonomy" id="2364126"/>
    <lineage>
        <taxon>Eukaryota</taxon>
        <taxon>Sar</taxon>
        <taxon>Alveolata</taxon>
        <taxon>Dinophyceae</taxon>
        <taxon>Prorocentrales</taxon>
        <taxon>Prorocentraceae</taxon>
        <taxon>Prorocentrum</taxon>
    </lineage>
</organism>
<evidence type="ECO:0000256" key="1">
    <source>
        <dbReference type="ARBA" id="ARBA00004496"/>
    </source>
</evidence>
<dbReference type="SUPFAM" id="SSF48600">
    <property type="entry name" value="Chorismate mutase II"/>
    <property type="match status" value="1"/>
</dbReference>
<dbReference type="PANTHER" id="PTHR21145">
    <property type="entry name" value="CHORISMATE MUTASE"/>
    <property type="match status" value="1"/>
</dbReference>
<dbReference type="Proteomes" id="UP001189429">
    <property type="component" value="Unassembled WGS sequence"/>
</dbReference>